<accession>A0ABV8HUL5</accession>
<keyword evidence="1" id="KW-1133">Transmembrane helix</keyword>
<protein>
    <submittedName>
        <fullName evidence="2">TadE family type IV pilus minor pilin</fullName>
    </submittedName>
</protein>
<evidence type="ECO:0000256" key="1">
    <source>
        <dbReference type="SAM" id="Phobius"/>
    </source>
</evidence>
<reference evidence="3" key="1">
    <citation type="journal article" date="2019" name="Int. J. Syst. Evol. Microbiol.">
        <title>The Global Catalogue of Microorganisms (GCM) 10K type strain sequencing project: providing services to taxonomists for standard genome sequencing and annotation.</title>
        <authorList>
            <consortium name="The Broad Institute Genomics Platform"/>
            <consortium name="The Broad Institute Genome Sequencing Center for Infectious Disease"/>
            <person name="Wu L."/>
            <person name="Ma J."/>
        </authorList>
    </citation>
    <scope>NUCLEOTIDE SEQUENCE [LARGE SCALE GENOMIC DNA]</scope>
    <source>
        <strain evidence="3">CGMCC 4.7237</strain>
    </source>
</reference>
<dbReference type="RefSeq" id="WP_386432944.1">
    <property type="nucleotide sequence ID" value="NZ_JBHSBB010000014.1"/>
</dbReference>
<dbReference type="EMBL" id="JBHSBB010000014">
    <property type="protein sequence ID" value="MFC4034584.1"/>
    <property type="molecule type" value="Genomic_DNA"/>
</dbReference>
<name>A0ABV8HUL5_9ACTN</name>
<gene>
    <name evidence="2" type="ORF">ACFO3J_24360</name>
</gene>
<proteinExistence type="predicted"/>
<keyword evidence="1" id="KW-0472">Membrane</keyword>
<comment type="caution">
    <text evidence="2">The sequence shown here is derived from an EMBL/GenBank/DDBJ whole genome shotgun (WGS) entry which is preliminary data.</text>
</comment>
<evidence type="ECO:0000313" key="3">
    <source>
        <dbReference type="Proteomes" id="UP001595765"/>
    </source>
</evidence>
<dbReference type="Proteomes" id="UP001595765">
    <property type="component" value="Unassembled WGS sequence"/>
</dbReference>
<dbReference type="InterPro" id="IPR049790">
    <property type="entry name" value="Rv3655c/TadE"/>
</dbReference>
<keyword evidence="3" id="KW-1185">Reference proteome</keyword>
<evidence type="ECO:0000313" key="2">
    <source>
        <dbReference type="EMBL" id="MFC4034584.1"/>
    </source>
</evidence>
<feature type="transmembrane region" description="Helical" evidence="1">
    <location>
        <begin position="22"/>
        <end position="44"/>
    </location>
</feature>
<organism evidence="2 3">
    <name type="scientific">Streptomyces polygonati</name>
    <dbReference type="NCBI Taxonomy" id="1617087"/>
    <lineage>
        <taxon>Bacteria</taxon>
        <taxon>Bacillati</taxon>
        <taxon>Actinomycetota</taxon>
        <taxon>Actinomycetes</taxon>
        <taxon>Kitasatosporales</taxon>
        <taxon>Streptomycetaceae</taxon>
        <taxon>Streptomyces</taxon>
    </lineage>
</organism>
<sequence length="128" mass="12691">MCRSERAGPPGRGEDGYVTAEAAVVIPTLVALAAFLVWGLMAGAAQLRCVDAARAGARAAARSETAADVLRVARAAAPAGAEVSVGRDGDLVRVKVAVPMPRFPVALAAEAAALDESAVERAGGGGGP</sequence>
<keyword evidence="1" id="KW-0812">Transmembrane</keyword>
<dbReference type="NCBIfam" id="NF041390">
    <property type="entry name" value="TadE_Rv3655c"/>
    <property type="match status" value="1"/>
</dbReference>